<dbReference type="InterPro" id="IPR002142">
    <property type="entry name" value="Peptidase_S49"/>
</dbReference>
<dbReference type="AlphaFoldDB" id="A0A927MZB6"/>
<feature type="domain" description="Peptidase S49" evidence="6">
    <location>
        <begin position="335"/>
        <end position="479"/>
    </location>
</feature>
<evidence type="ECO:0000256" key="2">
    <source>
        <dbReference type="ARBA" id="ARBA00022670"/>
    </source>
</evidence>
<dbReference type="GO" id="GO:0006465">
    <property type="term" value="P:signal peptide processing"/>
    <property type="evidence" value="ECO:0007669"/>
    <property type="project" value="InterPro"/>
</dbReference>
<evidence type="ECO:0000313" key="8">
    <source>
        <dbReference type="Proteomes" id="UP000638648"/>
    </source>
</evidence>
<dbReference type="GO" id="GO:0008236">
    <property type="term" value="F:serine-type peptidase activity"/>
    <property type="evidence" value="ECO:0007669"/>
    <property type="project" value="UniProtKB-KW"/>
</dbReference>
<accession>A0A927MZB6</accession>
<name>A0A927MZB6_9ACTN</name>
<dbReference type="CDD" id="cd07023">
    <property type="entry name" value="S49_Sppa_N_C"/>
    <property type="match status" value="1"/>
</dbReference>
<dbReference type="NCBIfam" id="TIGR00705">
    <property type="entry name" value="SppA_67K"/>
    <property type="match status" value="1"/>
</dbReference>
<dbReference type="PANTHER" id="PTHR33209">
    <property type="entry name" value="PROTEASE 4"/>
    <property type="match status" value="1"/>
</dbReference>
<keyword evidence="2 7" id="KW-0645">Protease</keyword>
<dbReference type="Pfam" id="PF01343">
    <property type="entry name" value="Peptidase_S49"/>
    <property type="match status" value="2"/>
</dbReference>
<evidence type="ECO:0000313" key="7">
    <source>
        <dbReference type="EMBL" id="MBE1609740.1"/>
    </source>
</evidence>
<dbReference type="CDD" id="cd07018">
    <property type="entry name" value="S49_SppA_67K_type"/>
    <property type="match status" value="1"/>
</dbReference>
<dbReference type="InterPro" id="IPR004634">
    <property type="entry name" value="Pept_S49_pIV"/>
</dbReference>
<sequence length="554" mass="59233">MVATLLELDLTVPLLEAPPQDPVGAFMARRRPLVRDVVEGLRLAAYDPDVAGLVAHIGGHGPTLAQIQEIRTAVRHFAGTGKPTVAWSETFGEFGPGTLPYYLATAFDQIWVQPSGDVGLTGVLAEAVFVKDALAKLGVVPEMSRRHEYKSAADTFLATQMSDAHKEAAGRLATSAMEQVVEGIAETRRLSPEAIRELVDRAPLSAVDAKESGLVDRLGYRDEVYAQVRARLGEVRPRFVHRYRRAKQLGPRQAIGRVSSRGPAVAVVHGTGDIHLGRSTRRGLGSTSIGSDTIGAALRAAAADHDVRAVVLRVDSPGGSYVASDAVRREVVRVRESGKPVVVSMGTVAASGGYFVSMAADTIVAQPGTLTGSIGVFGGKAVIRDLLDRIGISRDGVAEGRNAWMFSAYHRFSTDEWRRLEDWLDHVYDDFTGKVAGDRGLSRDHVESAARGRVWTGADAQARGLVDELGGFERALDIACSRVGLSREEATLRVTPRVSMVERLRGPESSEDLTATSAGILGIDTAQGPAQLLSAALGLPRVGVLTAPVLWELH</sequence>
<dbReference type="GO" id="GO:0016020">
    <property type="term" value="C:membrane"/>
    <property type="evidence" value="ECO:0007669"/>
    <property type="project" value="InterPro"/>
</dbReference>
<evidence type="ECO:0000256" key="4">
    <source>
        <dbReference type="ARBA" id="ARBA00022825"/>
    </source>
</evidence>
<dbReference type="InterPro" id="IPR029045">
    <property type="entry name" value="ClpP/crotonase-like_dom_sf"/>
</dbReference>
<organism evidence="7 8">
    <name type="scientific">Actinopolymorpha pittospori</name>
    <dbReference type="NCBI Taxonomy" id="648752"/>
    <lineage>
        <taxon>Bacteria</taxon>
        <taxon>Bacillati</taxon>
        <taxon>Actinomycetota</taxon>
        <taxon>Actinomycetes</taxon>
        <taxon>Propionibacteriales</taxon>
        <taxon>Actinopolymorphaceae</taxon>
        <taxon>Actinopolymorpha</taxon>
    </lineage>
</organism>
<feature type="active site" description="Nucleophile" evidence="5">
    <location>
        <position position="351"/>
    </location>
</feature>
<reference evidence="7" key="1">
    <citation type="submission" date="2020-10" db="EMBL/GenBank/DDBJ databases">
        <title>Sequencing the genomes of 1000 actinobacteria strains.</title>
        <authorList>
            <person name="Klenk H.-P."/>
        </authorList>
    </citation>
    <scope>NUCLEOTIDE SEQUENCE</scope>
    <source>
        <strain evidence="7">DSM 45354</strain>
    </source>
</reference>
<keyword evidence="3 7" id="KW-0378">Hydrolase</keyword>
<evidence type="ECO:0000256" key="3">
    <source>
        <dbReference type="ARBA" id="ARBA00022801"/>
    </source>
</evidence>
<dbReference type="SUPFAM" id="SSF52096">
    <property type="entry name" value="ClpP/crotonase"/>
    <property type="match status" value="2"/>
</dbReference>
<evidence type="ECO:0000256" key="1">
    <source>
        <dbReference type="ARBA" id="ARBA00008683"/>
    </source>
</evidence>
<dbReference type="InterPro" id="IPR047217">
    <property type="entry name" value="S49_SppA_67K_type_N"/>
</dbReference>
<dbReference type="Proteomes" id="UP000638648">
    <property type="component" value="Unassembled WGS sequence"/>
</dbReference>
<dbReference type="PIRSF" id="PIRSF001217">
    <property type="entry name" value="Protease_4_SppA"/>
    <property type="match status" value="1"/>
</dbReference>
<keyword evidence="8" id="KW-1185">Reference proteome</keyword>
<dbReference type="PANTHER" id="PTHR33209:SF1">
    <property type="entry name" value="PEPTIDASE S49 DOMAIN-CONTAINING PROTEIN"/>
    <property type="match status" value="1"/>
</dbReference>
<dbReference type="EMBL" id="JADBEM010000001">
    <property type="protein sequence ID" value="MBE1609740.1"/>
    <property type="molecule type" value="Genomic_DNA"/>
</dbReference>
<evidence type="ECO:0000256" key="5">
    <source>
        <dbReference type="PIRSR" id="PIRSR001217-1"/>
    </source>
</evidence>
<dbReference type="Gene3D" id="3.90.226.10">
    <property type="entry name" value="2-enoyl-CoA Hydratase, Chain A, domain 1"/>
    <property type="match status" value="3"/>
</dbReference>
<protein>
    <submittedName>
        <fullName evidence="7">Protease-4</fullName>
        <ecNumber evidence="7">3.4.21.-</ecNumber>
    </submittedName>
</protein>
<dbReference type="EC" id="3.4.21.-" evidence="7"/>
<dbReference type="InterPro" id="IPR047272">
    <property type="entry name" value="S49_SppA_C"/>
</dbReference>
<keyword evidence="4" id="KW-0720">Serine protease</keyword>
<feature type="active site" description="Proton donor/acceptor" evidence="5">
    <location>
        <position position="150"/>
    </location>
</feature>
<evidence type="ECO:0000259" key="6">
    <source>
        <dbReference type="Pfam" id="PF01343"/>
    </source>
</evidence>
<dbReference type="RefSeq" id="WP_192753269.1">
    <property type="nucleotide sequence ID" value="NZ_BAABJL010000181.1"/>
</dbReference>
<comment type="caution">
    <text evidence="7">The sequence shown here is derived from an EMBL/GenBank/DDBJ whole genome shotgun (WGS) entry which is preliminary data.</text>
</comment>
<gene>
    <name evidence="7" type="ORF">HEB94_006588</name>
</gene>
<proteinExistence type="inferred from homology"/>
<comment type="similarity">
    <text evidence="1">Belongs to the peptidase S49 family.</text>
</comment>
<feature type="domain" description="Peptidase S49" evidence="6">
    <location>
        <begin position="80"/>
        <end position="230"/>
    </location>
</feature>